<organism evidence="1 2">
    <name type="scientific">Rothia mucilaginosa (strain DY-18)</name>
    <name type="common">Stomatococcus mucilaginosus</name>
    <dbReference type="NCBI Taxonomy" id="680646"/>
    <lineage>
        <taxon>Bacteria</taxon>
        <taxon>Bacillati</taxon>
        <taxon>Actinomycetota</taxon>
        <taxon>Actinomycetes</taxon>
        <taxon>Micrococcales</taxon>
        <taxon>Micrococcaceae</taxon>
        <taxon>Rothia</taxon>
    </lineage>
</organism>
<reference evidence="1 2" key="3">
    <citation type="journal article" date="2010" name="Sequencing">
        <title>Complete Genome Sequence of Rothia mucilaginosa DY-18: A Clinical Isolate with Dense Meshwork-Like Structures from a Persistent Apical Periodontitis Lesion.</title>
        <authorList>
            <person name="Yamane K."/>
            <person name="Nambu T."/>
            <person name="Yamanaka T."/>
            <person name="Mashimo C."/>
            <person name="Sugimori C."/>
            <person name="Leung K.-P."/>
            <person name="Fukushima H."/>
        </authorList>
    </citation>
    <scope>NUCLEOTIDE SEQUENCE [LARGE SCALE GENOMIC DNA]</scope>
    <source>
        <strain evidence="1 2">DY-18</strain>
    </source>
</reference>
<evidence type="ECO:0000313" key="2">
    <source>
        <dbReference type="Proteomes" id="UP000001883"/>
    </source>
</evidence>
<proteinExistence type="predicted"/>
<accession>D2NPX6</accession>
<reference evidence="1 2" key="2">
    <citation type="journal article" date="2010" name="J Osaka Dent Univ">
        <title>Isolation and identification of Rothia mucilaginosa from persistent apical periodontitis lesions.</title>
        <authorList>
            <person name="Yamane K."/>
            <person name="Yoshida M."/>
            <person name="Fujihira T."/>
            <person name="Baba T."/>
            <person name="Tsuji N."/>
            <person name="Hayashi H."/>
            <person name="Sugimori C."/>
            <person name="Yamanaka T."/>
            <person name="Mashimo C."/>
            <person name="Nambu T."/>
            <person name="Kawai H."/>
            <person name="Fukushima H."/>
        </authorList>
    </citation>
    <scope>NUCLEOTIDE SEQUENCE [LARGE SCALE GENOMIC DNA]</scope>
    <source>
        <strain evidence="1 2">DY-18</strain>
    </source>
</reference>
<sequence>MFGSMVNWSEEFYVMSGNTFEFLSSSEEKMKYMISKGYLEQIPELNKEDLEMFECTNFHHLLGYIRQYNRLIEAGKISGPFDLSQVLDIVRMDTRVTSLLQGYIREGEQAIRSAWIKAFCSGCDKYGREYSEYLNPDSYPGDERITRDMMAHILRYREPYVRKHIRRWWRQRVKANPSLKDERFTDLKNWNEADLRKKMQAELPLWSVVDSFSLGLLSRAVRRSRIPGVSDGHGRTNDSEICNETAKYMGILWGDEFQNRMKSFCVLRNRISHGSRLWMMPETVAPKKPEADIFEEALKNADLRGMLLGFANVALFQGSKDRRDDAWCRIHELVKENPVYYKFIGSELIPWNTSKK</sequence>
<dbReference type="EMBL" id="AP011540">
    <property type="protein sequence ID" value="BAI65694.1"/>
    <property type="molecule type" value="Genomic_DNA"/>
</dbReference>
<dbReference type="AlphaFoldDB" id="D2NPX6"/>
<dbReference type="InterPro" id="IPR011664">
    <property type="entry name" value="Abi_system_AbiD/AbiF-like"/>
</dbReference>
<name>D2NPX6_ROTMD</name>
<keyword evidence="2" id="KW-1185">Reference proteome</keyword>
<dbReference type="eggNOG" id="ENOG5034AY2">
    <property type="taxonomic scope" value="Bacteria"/>
</dbReference>
<dbReference type="Proteomes" id="UP000001883">
    <property type="component" value="Chromosome"/>
</dbReference>
<dbReference type="Pfam" id="PF07751">
    <property type="entry name" value="Abi_2"/>
    <property type="match status" value="1"/>
</dbReference>
<reference evidence="2" key="1">
    <citation type="submission" date="2009-07" db="EMBL/GenBank/DDBJ databases">
        <title>Complete genome sequence of Rothia mucilaginosa DJ.</title>
        <authorList>
            <person name="Yamane K."/>
            <person name="Nambu T."/>
            <person name="Mashimo C."/>
            <person name="Sugimori C."/>
            <person name="Yamanaka T."/>
            <person name="Leung K."/>
            <person name="Fukushima H."/>
        </authorList>
    </citation>
    <scope>NUCLEOTIDE SEQUENCE [LARGE SCALE GENOMIC DNA]</scope>
    <source>
        <strain evidence="2">DY-18</strain>
    </source>
</reference>
<protein>
    <submittedName>
        <fullName evidence="1">Phosphoribosylaminoimidazole synthetase</fullName>
    </submittedName>
</protein>
<gene>
    <name evidence="1" type="ordered locus">RMDY18_18620</name>
</gene>
<evidence type="ECO:0000313" key="1">
    <source>
        <dbReference type="EMBL" id="BAI65694.1"/>
    </source>
</evidence>
<dbReference type="KEGG" id="rmu:RMDY18_18620"/>
<dbReference type="HOGENOM" id="CLU_075504_0_0_11"/>